<feature type="domain" description="CCHC-type" evidence="3">
    <location>
        <begin position="270"/>
        <end position="284"/>
    </location>
</feature>
<accession>A0A2H3B1S5</accession>
<organism evidence="4 5">
    <name type="scientific">Armillaria solidipes</name>
    <dbReference type="NCBI Taxonomy" id="1076256"/>
    <lineage>
        <taxon>Eukaryota</taxon>
        <taxon>Fungi</taxon>
        <taxon>Dikarya</taxon>
        <taxon>Basidiomycota</taxon>
        <taxon>Agaricomycotina</taxon>
        <taxon>Agaricomycetes</taxon>
        <taxon>Agaricomycetidae</taxon>
        <taxon>Agaricales</taxon>
        <taxon>Marasmiineae</taxon>
        <taxon>Physalacriaceae</taxon>
        <taxon>Armillaria</taxon>
    </lineage>
</organism>
<dbReference type="GO" id="GO:0003676">
    <property type="term" value="F:nucleic acid binding"/>
    <property type="evidence" value="ECO:0007669"/>
    <property type="project" value="InterPro"/>
</dbReference>
<keyword evidence="1" id="KW-0479">Metal-binding</keyword>
<feature type="region of interest" description="Disordered" evidence="2">
    <location>
        <begin position="151"/>
        <end position="197"/>
    </location>
</feature>
<feature type="compositionally biased region" description="Polar residues" evidence="2">
    <location>
        <begin position="154"/>
        <end position="171"/>
    </location>
</feature>
<dbReference type="InterPro" id="IPR001878">
    <property type="entry name" value="Znf_CCHC"/>
</dbReference>
<dbReference type="PROSITE" id="PS50158">
    <property type="entry name" value="ZF_CCHC"/>
    <property type="match status" value="1"/>
</dbReference>
<protein>
    <recommendedName>
        <fullName evidence="3">CCHC-type domain-containing protein</fullName>
    </recommendedName>
</protein>
<gene>
    <name evidence="4" type="ORF">ARMSODRAFT_1028160</name>
</gene>
<dbReference type="Proteomes" id="UP000218334">
    <property type="component" value="Unassembled WGS sequence"/>
</dbReference>
<evidence type="ECO:0000259" key="3">
    <source>
        <dbReference type="PROSITE" id="PS50158"/>
    </source>
</evidence>
<dbReference type="EMBL" id="KZ293536">
    <property type="protein sequence ID" value="PBK58557.1"/>
    <property type="molecule type" value="Genomic_DNA"/>
</dbReference>
<keyword evidence="5" id="KW-1185">Reference proteome</keyword>
<evidence type="ECO:0000256" key="1">
    <source>
        <dbReference type="PROSITE-ProRule" id="PRU00047"/>
    </source>
</evidence>
<keyword evidence="1" id="KW-0863">Zinc-finger</keyword>
<dbReference type="GO" id="GO:0008270">
    <property type="term" value="F:zinc ion binding"/>
    <property type="evidence" value="ECO:0007669"/>
    <property type="project" value="UniProtKB-KW"/>
</dbReference>
<evidence type="ECO:0000256" key="2">
    <source>
        <dbReference type="SAM" id="MobiDB-lite"/>
    </source>
</evidence>
<reference evidence="5" key="1">
    <citation type="journal article" date="2017" name="Nat. Ecol. Evol.">
        <title>Genome expansion and lineage-specific genetic innovations in the forest pathogenic fungi Armillaria.</title>
        <authorList>
            <person name="Sipos G."/>
            <person name="Prasanna A.N."/>
            <person name="Walter M.C."/>
            <person name="O'Connor E."/>
            <person name="Balint B."/>
            <person name="Krizsan K."/>
            <person name="Kiss B."/>
            <person name="Hess J."/>
            <person name="Varga T."/>
            <person name="Slot J."/>
            <person name="Riley R."/>
            <person name="Boka B."/>
            <person name="Rigling D."/>
            <person name="Barry K."/>
            <person name="Lee J."/>
            <person name="Mihaltcheva S."/>
            <person name="LaButti K."/>
            <person name="Lipzen A."/>
            <person name="Waldron R."/>
            <person name="Moloney N.M."/>
            <person name="Sperisen C."/>
            <person name="Kredics L."/>
            <person name="Vagvoelgyi C."/>
            <person name="Patrignani A."/>
            <person name="Fitzpatrick D."/>
            <person name="Nagy I."/>
            <person name="Doyle S."/>
            <person name="Anderson J.B."/>
            <person name="Grigoriev I.V."/>
            <person name="Gueldener U."/>
            <person name="Muensterkoetter M."/>
            <person name="Nagy L.G."/>
        </authorList>
    </citation>
    <scope>NUCLEOTIDE SEQUENCE [LARGE SCALE GENOMIC DNA]</scope>
    <source>
        <strain evidence="5">28-4</strain>
    </source>
</reference>
<keyword evidence="1" id="KW-0862">Zinc</keyword>
<name>A0A2H3B1S5_9AGAR</name>
<evidence type="ECO:0000313" key="5">
    <source>
        <dbReference type="Proteomes" id="UP000218334"/>
    </source>
</evidence>
<proteinExistence type="predicted"/>
<dbReference type="AlphaFoldDB" id="A0A2H3B1S5"/>
<dbReference type="STRING" id="1076256.A0A2H3B1S5"/>
<sequence>MNVLLHVPYHAKKAVVVIVDVNIIAGLDTGASTNSCNNMEGFIATTLRPHHRHSHRGSLHLYCSITGATINISRHVIAEHRHALRGVARKGLPSIIRDNIGTSFTDWQDFTTKVREVPIVEITDYVEKRKRDEERQAKTEREIAELRSALARQAQESPRTALSNQLARTNFSAPTSPSPAPRRFGRLGPDLGNAPPANIQWGIPEATAQQNAWLRSHIDDYPKKANDEAGLAVYEEQRRDWGIHHPGGWVDYATPYPIHPSTALTCTGECFGCGMNGHSVRDCPILAEDTSPAIDPKEKIWRQLCYKALGAYRRDTVEEVRLVELGGEVEDQGNGEGLRV</sequence>
<evidence type="ECO:0000313" key="4">
    <source>
        <dbReference type="EMBL" id="PBK58557.1"/>
    </source>
</evidence>